<accession>A0AAV7H7Q1</accession>
<dbReference type="EMBL" id="JAGFBR010000008">
    <property type="protein sequence ID" value="KAH0463628.1"/>
    <property type="molecule type" value="Genomic_DNA"/>
</dbReference>
<evidence type="ECO:0000313" key="2">
    <source>
        <dbReference type="Proteomes" id="UP000775213"/>
    </source>
</evidence>
<sequence>MFIAVDGFNKTGIPSTLCEAVEKYSRIDSIGGIALLSVVILGKMLPQMCPLSGDISNFDLCIRRGSCLIDTCMGEHSGWKSLTPWICCKFGKGKIPNKNFSKEILLRTAVTRFCWLPMGLAADPIFELEARARRKGCGGRFF</sequence>
<name>A0AAV7H7Q1_DENCH</name>
<reference evidence="1 2" key="1">
    <citation type="journal article" date="2021" name="Hortic Res">
        <title>Chromosome-scale assembly of the Dendrobium chrysotoxum genome enhances the understanding of orchid evolution.</title>
        <authorList>
            <person name="Zhang Y."/>
            <person name="Zhang G.Q."/>
            <person name="Zhang D."/>
            <person name="Liu X.D."/>
            <person name="Xu X.Y."/>
            <person name="Sun W.H."/>
            <person name="Yu X."/>
            <person name="Zhu X."/>
            <person name="Wang Z.W."/>
            <person name="Zhao X."/>
            <person name="Zhong W.Y."/>
            <person name="Chen H."/>
            <person name="Yin W.L."/>
            <person name="Huang T."/>
            <person name="Niu S.C."/>
            <person name="Liu Z.J."/>
        </authorList>
    </citation>
    <scope>NUCLEOTIDE SEQUENCE [LARGE SCALE GENOMIC DNA]</scope>
    <source>
        <strain evidence="1">Lindl</strain>
    </source>
</reference>
<evidence type="ECO:0000313" key="1">
    <source>
        <dbReference type="EMBL" id="KAH0463628.1"/>
    </source>
</evidence>
<comment type="caution">
    <text evidence="1">The sequence shown here is derived from an EMBL/GenBank/DDBJ whole genome shotgun (WGS) entry which is preliminary data.</text>
</comment>
<gene>
    <name evidence="1" type="ORF">IEQ34_008210</name>
</gene>
<dbReference type="Proteomes" id="UP000775213">
    <property type="component" value="Unassembled WGS sequence"/>
</dbReference>
<proteinExistence type="predicted"/>
<dbReference type="AlphaFoldDB" id="A0AAV7H7Q1"/>
<organism evidence="1 2">
    <name type="scientific">Dendrobium chrysotoxum</name>
    <name type="common">Orchid</name>
    <dbReference type="NCBI Taxonomy" id="161865"/>
    <lineage>
        <taxon>Eukaryota</taxon>
        <taxon>Viridiplantae</taxon>
        <taxon>Streptophyta</taxon>
        <taxon>Embryophyta</taxon>
        <taxon>Tracheophyta</taxon>
        <taxon>Spermatophyta</taxon>
        <taxon>Magnoliopsida</taxon>
        <taxon>Liliopsida</taxon>
        <taxon>Asparagales</taxon>
        <taxon>Orchidaceae</taxon>
        <taxon>Epidendroideae</taxon>
        <taxon>Malaxideae</taxon>
        <taxon>Dendrobiinae</taxon>
        <taxon>Dendrobium</taxon>
    </lineage>
</organism>
<keyword evidence="2" id="KW-1185">Reference proteome</keyword>
<protein>
    <submittedName>
        <fullName evidence="1">Uncharacterized protein</fullName>
    </submittedName>
</protein>